<comment type="caution">
    <text evidence="2">The sequence shown here is derived from an EMBL/GenBank/DDBJ whole genome shotgun (WGS) entry which is preliminary data.</text>
</comment>
<organism evidence="2 3">
    <name type="scientific">Tanacetum coccineum</name>
    <dbReference type="NCBI Taxonomy" id="301880"/>
    <lineage>
        <taxon>Eukaryota</taxon>
        <taxon>Viridiplantae</taxon>
        <taxon>Streptophyta</taxon>
        <taxon>Embryophyta</taxon>
        <taxon>Tracheophyta</taxon>
        <taxon>Spermatophyta</taxon>
        <taxon>Magnoliopsida</taxon>
        <taxon>eudicotyledons</taxon>
        <taxon>Gunneridae</taxon>
        <taxon>Pentapetalae</taxon>
        <taxon>asterids</taxon>
        <taxon>campanulids</taxon>
        <taxon>Asterales</taxon>
        <taxon>Asteraceae</taxon>
        <taxon>Asteroideae</taxon>
        <taxon>Anthemideae</taxon>
        <taxon>Anthemidinae</taxon>
        <taxon>Tanacetum</taxon>
    </lineage>
</organism>
<reference evidence="2" key="1">
    <citation type="journal article" date="2022" name="Int. J. Mol. Sci.">
        <title>Draft Genome of Tanacetum Coccineum: Genomic Comparison of Closely Related Tanacetum-Family Plants.</title>
        <authorList>
            <person name="Yamashiro T."/>
            <person name="Shiraishi A."/>
            <person name="Nakayama K."/>
            <person name="Satake H."/>
        </authorList>
    </citation>
    <scope>NUCLEOTIDE SEQUENCE</scope>
</reference>
<feature type="compositionally biased region" description="Polar residues" evidence="1">
    <location>
        <begin position="1"/>
        <end position="11"/>
    </location>
</feature>
<feature type="region of interest" description="Disordered" evidence="1">
    <location>
        <begin position="1"/>
        <end position="34"/>
    </location>
</feature>
<dbReference type="Proteomes" id="UP001151760">
    <property type="component" value="Unassembled WGS sequence"/>
</dbReference>
<sequence>MNECNTSGNENRSYDHESTSSRIDADADIGSSNNSNTLLEVYNDLFKNMFAYGIQSHEQPESISDTYEVNENNSNIISNIPNMDPDRNKEEHDYVDYEQHRALFASLINNLKYDVEKSCEKDKTFAKENGKFDELRKAGQTDQTLRMLLPKEENVNTGK</sequence>
<keyword evidence="3" id="KW-1185">Reference proteome</keyword>
<name>A0ABQ4X0Z9_9ASTR</name>
<reference evidence="2" key="2">
    <citation type="submission" date="2022-01" db="EMBL/GenBank/DDBJ databases">
        <authorList>
            <person name="Yamashiro T."/>
            <person name="Shiraishi A."/>
            <person name="Satake H."/>
            <person name="Nakayama K."/>
        </authorList>
    </citation>
    <scope>NUCLEOTIDE SEQUENCE</scope>
</reference>
<feature type="compositionally biased region" description="Basic and acidic residues" evidence="1">
    <location>
        <begin position="12"/>
        <end position="25"/>
    </location>
</feature>
<evidence type="ECO:0000313" key="2">
    <source>
        <dbReference type="EMBL" id="GJS58585.1"/>
    </source>
</evidence>
<gene>
    <name evidence="2" type="ORF">Tco_0653369</name>
</gene>
<evidence type="ECO:0000256" key="1">
    <source>
        <dbReference type="SAM" id="MobiDB-lite"/>
    </source>
</evidence>
<dbReference type="EMBL" id="BQNB010009090">
    <property type="protein sequence ID" value="GJS58585.1"/>
    <property type="molecule type" value="Genomic_DNA"/>
</dbReference>
<accession>A0ABQ4X0Z9</accession>
<evidence type="ECO:0000313" key="3">
    <source>
        <dbReference type="Proteomes" id="UP001151760"/>
    </source>
</evidence>
<proteinExistence type="predicted"/>
<protein>
    <submittedName>
        <fullName evidence="2">Uncharacterized protein</fullName>
    </submittedName>
</protein>